<evidence type="ECO:0000256" key="3">
    <source>
        <dbReference type="ARBA" id="ARBA00022475"/>
    </source>
</evidence>
<dbReference type="NCBIfam" id="TIGR02532">
    <property type="entry name" value="IV_pilin_GFxxxE"/>
    <property type="match status" value="1"/>
</dbReference>
<dbReference type="InterPro" id="IPR022346">
    <property type="entry name" value="T2SS_GspH"/>
</dbReference>
<dbReference type="GO" id="GO:0005886">
    <property type="term" value="C:plasma membrane"/>
    <property type="evidence" value="ECO:0007669"/>
    <property type="project" value="UniProtKB-SubCell"/>
</dbReference>
<evidence type="ECO:0000256" key="2">
    <source>
        <dbReference type="ARBA" id="ARBA00021549"/>
    </source>
</evidence>
<dbReference type="Gene3D" id="3.55.40.10">
    <property type="entry name" value="minor pseudopilin epsh domain"/>
    <property type="match status" value="1"/>
</dbReference>
<evidence type="ECO:0000256" key="11">
    <source>
        <dbReference type="SAM" id="Phobius"/>
    </source>
</evidence>
<dbReference type="InterPro" id="IPR045584">
    <property type="entry name" value="Pilin-like"/>
</dbReference>
<keyword evidence="6 11" id="KW-0812">Transmembrane</keyword>
<keyword evidence="5" id="KW-0997">Cell inner membrane</keyword>
<evidence type="ECO:0000256" key="8">
    <source>
        <dbReference type="ARBA" id="ARBA00023136"/>
    </source>
</evidence>
<organism evidence="13 14">
    <name type="scientific">Amphritea japonica ATCC BAA-1530</name>
    <dbReference type="NCBI Taxonomy" id="1278309"/>
    <lineage>
        <taxon>Bacteria</taxon>
        <taxon>Pseudomonadati</taxon>
        <taxon>Pseudomonadota</taxon>
        <taxon>Gammaproteobacteria</taxon>
        <taxon>Oceanospirillales</taxon>
        <taxon>Oceanospirillaceae</taxon>
        <taxon>Amphritea</taxon>
    </lineage>
</organism>
<keyword evidence="4" id="KW-0488">Methylation</keyword>
<feature type="domain" description="General secretion pathway GspH" evidence="12">
    <location>
        <begin position="45"/>
        <end position="158"/>
    </location>
</feature>
<evidence type="ECO:0000256" key="9">
    <source>
        <dbReference type="ARBA" id="ARBA00025772"/>
    </source>
</evidence>
<dbReference type="InterPro" id="IPR012902">
    <property type="entry name" value="N_methyl_site"/>
</dbReference>
<comment type="subcellular location">
    <subcellularLocation>
        <location evidence="1">Cell inner membrane</location>
        <topology evidence="1">Single-pass membrane protein</topology>
    </subcellularLocation>
</comment>
<keyword evidence="3" id="KW-1003">Cell membrane</keyword>
<dbReference type="Pfam" id="PF12019">
    <property type="entry name" value="GspH"/>
    <property type="match status" value="1"/>
</dbReference>
<dbReference type="SUPFAM" id="SSF54523">
    <property type="entry name" value="Pili subunits"/>
    <property type="match status" value="1"/>
</dbReference>
<keyword evidence="7 11" id="KW-1133">Transmembrane helix</keyword>
<dbReference type="Proteomes" id="UP000595663">
    <property type="component" value="Chromosome"/>
</dbReference>
<gene>
    <name evidence="13" type="ORF">AMJAP_3144</name>
</gene>
<evidence type="ECO:0000256" key="1">
    <source>
        <dbReference type="ARBA" id="ARBA00004377"/>
    </source>
</evidence>
<evidence type="ECO:0000259" key="12">
    <source>
        <dbReference type="Pfam" id="PF12019"/>
    </source>
</evidence>
<reference evidence="13 14" key="1">
    <citation type="journal article" date="2008" name="Int. J. Syst. Evol. Microbiol.">
        <title>Amphritea japonica sp. nov. and Amphritea balenae sp. nov., isolated from the sediment adjacent to sperm whale carcasses off Kagoshima, Japan.</title>
        <authorList>
            <person name="Miyazaki M."/>
            <person name="Nogi Y."/>
            <person name="Fujiwara Y."/>
            <person name="Kawato M."/>
            <person name="Nagahama T."/>
            <person name="Kubokawa K."/>
            <person name="Horikoshi K."/>
        </authorList>
    </citation>
    <scope>NUCLEOTIDE SEQUENCE [LARGE SCALE GENOMIC DNA]</scope>
    <source>
        <strain evidence="13 14">ATCC BAA-1530</strain>
    </source>
</reference>
<dbReference type="EMBL" id="AP014545">
    <property type="protein sequence ID" value="BBB27729.1"/>
    <property type="molecule type" value="Genomic_DNA"/>
</dbReference>
<dbReference type="AlphaFoldDB" id="A0A7R6P8A6"/>
<dbReference type="KEGG" id="ajp:AMJAP_3144"/>
<evidence type="ECO:0000256" key="4">
    <source>
        <dbReference type="ARBA" id="ARBA00022481"/>
    </source>
</evidence>
<evidence type="ECO:0000256" key="7">
    <source>
        <dbReference type="ARBA" id="ARBA00022989"/>
    </source>
</evidence>
<proteinExistence type="inferred from homology"/>
<dbReference type="GO" id="GO:0015628">
    <property type="term" value="P:protein secretion by the type II secretion system"/>
    <property type="evidence" value="ECO:0007669"/>
    <property type="project" value="InterPro"/>
</dbReference>
<feature type="transmembrane region" description="Helical" evidence="11">
    <location>
        <begin position="12"/>
        <end position="36"/>
    </location>
</feature>
<keyword evidence="8 11" id="KW-0472">Membrane</keyword>
<protein>
    <recommendedName>
        <fullName evidence="2">Type II secretion system protein H</fullName>
    </recommendedName>
    <alternativeName>
        <fullName evidence="10">General secretion pathway protein H</fullName>
    </alternativeName>
</protein>
<dbReference type="RefSeq" id="WP_019622871.1">
    <property type="nucleotide sequence ID" value="NZ_AP014545.1"/>
</dbReference>
<name>A0A7R6P8A6_9GAMM</name>
<evidence type="ECO:0000256" key="6">
    <source>
        <dbReference type="ARBA" id="ARBA00022692"/>
    </source>
</evidence>
<dbReference type="GO" id="GO:0015627">
    <property type="term" value="C:type II protein secretion system complex"/>
    <property type="evidence" value="ECO:0007669"/>
    <property type="project" value="InterPro"/>
</dbReference>
<evidence type="ECO:0000256" key="5">
    <source>
        <dbReference type="ARBA" id="ARBA00022519"/>
    </source>
</evidence>
<evidence type="ECO:0000256" key="10">
    <source>
        <dbReference type="ARBA" id="ARBA00030775"/>
    </source>
</evidence>
<comment type="similarity">
    <text evidence="9">Belongs to the GSP H family.</text>
</comment>
<sequence length="163" mass="18065">MKYSKEKGFSLIELMIVLSILVILLTIGVPSLVGFVRSQKLESAVQLFKDGYSQARYEAVSRQETIHICPLNNVTNRCGNNWDRGMLTFNDLNGDSQFDPAVDRLLRQSAFPEGVGIVWNQIGFLKIGASGGINKNGTFIIQVRGDSYSKRLVISPTGRIRIG</sequence>
<keyword evidence="14" id="KW-1185">Reference proteome</keyword>
<evidence type="ECO:0000313" key="13">
    <source>
        <dbReference type="EMBL" id="BBB27729.1"/>
    </source>
</evidence>
<dbReference type="PROSITE" id="PS00409">
    <property type="entry name" value="PROKAR_NTER_METHYL"/>
    <property type="match status" value="1"/>
</dbReference>
<evidence type="ECO:0000313" key="14">
    <source>
        <dbReference type="Proteomes" id="UP000595663"/>
    </source>
</evidence>
<accession>A0A7R6P8A6</accession>
<dbReference type="Pfam" id="PF07963">
    <property type="entry name" value="N_methyl"/>
    <property type="match status" value="1"/>
</dbReference>